<sequence>MRVKVETVAPLPHVKAWFSTHAVPSILDLKTSLCTDLPPLAHERVRPEDIFLLLDDFELLDASPIDVVHDGDLVVIKKRPGKRKAPSQDEASPARKRTKADDGRAVSRATQPAKNRASSKLQILPESSSESSSDSSSDSDSEEEDDSDADSDSDSDSSSSSSSSTSSTSSAPAIEPSKRKQDNGTTKAPAAAASAHPPIPPGFGKPTTHSRNLRRRRKKIYERLSLTAEPASVNDIPLGERARADDGAAGPSSADPEPDVPVQPAQAKGKGKEAAVEEHPAFLMASLQNKNKRRGFKHALTQGVPAKILFSDTSQPAATADAEQSMHVDADARVVQAALALESQRSSSRAQPRLVPPSEKQERGLLPANMFVTSVDVEEGLWPAKGKKKKKKKAPVKEAQWDYEEEEQTFAGGLPYDDVLEVSAAVPVASVQDDASLTEHAVVAARWDTLRKIADKGQVQAGVTVAWKALGINFATFTPEVLLHVGRVAKCDEELVVELVAEPGSAELSFGVAVEEEGGVAEETFQWADVLQGDWRLVSA</sequence>
<feature type="compositionally biased region" description="Basic residues" evidence="1">
    <location>
        <begin position="211"/>
        <end position="220"/>
    </location>
</feature>
<feature type="compositionally biased region" description="Acidic residues" evidence="1">
    <location>
        <begin position="137"/>
        <end position="155"/>
    </location>
</feature>
<feature type="compositionally biased region" description="Polar residues" evidence="1">
    <location>
        <begin position="108"/>
        <end position="121"/>
    </location>
</feature>
<evidence type="ECO:0000313" key="3">
    <source>
        <dbReference type="Proteomes" id="UP000184267"/>
    </source>
</evidence>
<dbReference type="AlphaFoldDB" id="A0A1M2VRV3"/>
<dbReference type="Proteomes" id="UP000184267">
    <property type="component" value="Unassembled WGS sequence"/>
</dbReference>
<evidence type="ECO:0008006" key="4">
    <source>
        <dbReference type="Google" id="ProtNLM"/>
    </source>
</evidence>
<evidence type="ECO:0000313" key="2">
    <source>
        <dbReference type="EMBL" id="OJT10349.1"/>
    </source>
</evidence>
<gene>
    <name evidence="2" type="ORF">TRAPUB_13154</name>
</gene>
<name>A0A1M2VRV3_TRAPU</name>
<protein>
    <recommendedName>
        <fullName evidence="4">Coilin</fullName>
    </recommendedName>
</protein>
<comment type="caution">
    <text evidence="2">The sequence shown here is derived from an EMBL/GenBank/DDBJ whole genome shotgun (WGS) entry which is preliminary data.</text>
</comment>
<evidence type="ECO:0000256" key="1">
    <source>
        <dbReference type="SAM" id="MobiDB-lite"/>
    </source>
</evidence>
<reference evidence="2 3" key="1">
    <citation type="submission" date="2016-10" db="EMBL/GenBank/DDBJ databases">
        <title>Genome sequence of the basidiomycete white-rot fungus Trametes pubescens.</title>
        <authorList>
            <person name="Makela M.R."/>
            <person name="Granchi Z."/>
            <person name="Peng M."/>
            <person name="De Vries R.P."/>
            <person name="Grigoriev I."/>
            <person name="Riley R."/>
            <person name="Hilden K."/>
        </authorList>
    </citation>
    <scope>NUCLEOTIDE SEQUENCE [LARGE SCALE GENOMIC DNA]</scope>
    <source>
        <strain evidence="2 3">FBCC735</strain>
    </source>
</reference>
<feature type="region of interest" description="Disordered" evidence="1">
    <location>
        <begin position="79"/>
        <end position="276"/>
    </location>
</feature>
<proteinExistence type="predicted"/>
<dbReference type="OrthoDB" id="74813at2759"/>
<dbReference type="OMA" id="WFSTHAV"/>
<dbReference type="EMBL" id="MNAD01000788">
    <property type="protein sequence ID" value="OJT10349.1"/>
    <property type="molecule type" value="Genomic_DNA"/>
</dbReference>
<organism evidence="2 3">
    <name type="scientific">Trametes pubescens</name>
    <name type="common">White-rot fungus</name>
    <dbReference type="NCBI Taxonomy" id="154538"/>
    <lineage>
        <taxon>Eukaryota</taxon>
        <taxon>Fungi</taxon>
        <taxon>Dikarya</taxon>
        <taxon>Basidiomycota</taxon>
        <taxon>Agaricomycotina</taxon>
        <taxon>Agaricomycetes</taxon>
        <taxon>Polyporales</taxon>
        <taxon>Polyporaceae</taxon>
        <taxon>Trametes</taxon>
    </lineage>
</organism>
<keyword evidence="3" id="KW-1185">Reference proteome</keyword>
<dbReference type="STRING" id="154538.A0A1M2VRV3"/>
<feature type="compositionally biased region" description="Low complexity" evidence="1">
    <location>
        <begin position="156"/>
        <end position="171"/>
    </location>
</feature>
<accession>A0A1M2VRV3</accession>
<feature type="compositionally biased region" description="Low complexity" evidence="1">
    <location>
        <begin position="126"/>
        <end position="136"/>
    </location>
</feature>